<evidence type="ECO:0000313" key="1">
    <source>
        <dbReference type="EnsemblMetazoa" id="CJA42116.1"/>
    </source>
</evidence>
<accession>A0A8R1IS44</accession>
<evidence type="ECO:0000313" key="2">
    <source>
        <dbReference type="Proteomes" id="UP000005237"/>
    </source>
</evidence>
<dbReference type="EnsemblMetazoa" id="CJA42116.1">
    <property type="protein sequence ID" value="CJA42116.1"/>
    <property type="gene ID" value="WBGene00217964"/>
</dbReference>
<keyword evidence="2" id="KW-1185">Reference proteome</keyword>
<dbReference type="Proteomes" id="UP000005237">
    <property type="component" value="Unassembled WGS sequence"/>
</dbReference>
<dbReference type="AlphaFoldDB" id="A0A8R1IS44"/>
<dbReference type="Pfam" id="PF10917">
    <property type="entry name" value="Fungus-induced"/>
    <property type="match status" value="1"/>
</dbReference>
<proteinExistence type="predicted"/>
<dbReference type="InterPro" id="IPR024415">
    <property type="entry name" value="Fungus-induced"/>
</dbReference>
<organism evidence="1 2">
    <name type="scientific">Caenorhabditis japonica</name>
    <dbReference type="NCBI Taxonomy" id="281687"/>
    <lineage>
        <taxon>Eukaryota</taxon>
        <taxon>Metazoa</taxon>
        <taxon>Ecdysozoa</taxon>
        <taxon>Nematoda</taxon>
        <taxon>Chromadorea</taxon>
        <taxon>Rhabditida</taxon>
        <taxon>Rhabditina</taxon>
        <taxon>Rhabditomorpha</taxon>
        <taxon>Rhabditoidea</taxon>
        <taxon>Rhabditidae</taxon>
        <taxon>Peloderinae</taxon>
        <taxon>Caenorhabditis</taxon>
    </lineage>
</organism>
<reference evidence="2" key="1">
    <citation type="submission" date="2010-08" db="EMBL/GenBank/DDBJ databases">
        <authorList>
            <consortium name="Caenorhabditis japonica Sequencing Consortium"/>
            <person name="Wilson R.K."/>
        </authorList>
    </citation>
    <scope>NUCLEOTIDE SEQUENCE [LARGE SCALE GENOMIC DNA]</scope>
    <source>
        <strain evidence="2">DF5081</strain>
    </source>
</reference>
<reference evidence="1" key="2">
    <citation type="submission" date="2022-06" db="UniProtKB">
        <authorList>
            <consortium name="EnsemblMetazoa"/>
        </authorList>
    </citation>
    <scope>IDENTIFICATION</scope>
    <source>
        <strain evidence="1">DF5081</strain>
    </source>
</reference>
<protein>
    <submittedName>
        <fullName evidence="1">Uncharacterized protein</fullName>
    </submittedName>
</protein>
<sequence length="137" mass="15542">MVWADQLGGLPKYGIGQQPFTIQEDWAPSHVLDAHFLGYCFIPKSQSFGYFVWGHLESKVLARSQPHIEYLKQAPLRSNGNPKKRVRLNMNFYYLLVALLLVTVNAMQKPCERRHHHEGGSGSEEVVIIGAIRPGEK</sequence>
<name>A0A8R1IS44_CAEJA</name>